<dbReference type="Proteomes" id="UP000054928">
    <property type="component" value="Unassembled WGS sequence"/>
</dbReference>
<evidence type="ECO:0000313" key="2">
    <source>
        <dbReference type="Proteomes" id="UP000054928"/>
    </source>
</evidence>
<proteinExistence type="predicted"/>
<keyword evidence="2" id="KW-1185">Reference proteome</keyword>
<dbReference type="GeneID" id="36396989"/>
<organism evidence="1 2">
    <name type="scientific">Plasmopara halstedii</name>
    <name type="common">Downy mildew of sunflower</name>
    <dbReference type="NCBI Taxonomy" id="4781"/>
    <lineage>
        <taxon>Eukaryota</taxon>
        <taxon>Sar</taxon>
        <taxon>Stramenopiles</taxon>
        <taxon>Oomycota</taxon>
        <taxon>Peronosporomycetes</taxon>
        <taxon>Peronosporales</taxon>
        <taxon>Peronosporaceae</taxon>
        <taxon>Plasmopara</taxon>
    </lineage>
</organism>
<evidence type="ECO:0000313" key="1">
    <source>
        <dbReference type="EMBL" id="CEG45651.1"/>
    </source>
</evidence>
<dbReference type="AlphaFoldDB" id="A0A0N7L6Z5"/>
<reference evidence="2" key="1">
    <citation type="submission" date="2014-09" db="EMBL/GenBank/DDBJ databases">
        <authorList>
            <person name="Sharma Rahul"/>
            <person name="Thines Marco"/>
        </authorList>
    </citation>
    <scope>NUCLEOTIDE SEQUENCE [LARGE SCALE GENOMIC DNA]</scope>
</reference>
<protein>
    <submittedName>
        <fullName evidence="1">Uncharacterized protein</fullName>
    </submittedName>
</protein>
<dbReference type="RefSeq" id="XP_024582020.1">
    <property type="nucleotide sequence ID" value="XM_024716419.1"/>
</dbReference>
<dbReference type="EMBL" id="CCYD01001640">
    <property type="protein sequence ID" value="CEG45651.1"/>
    <property type="molecule type" value="Genomic_DNA"/>
</dbReference>
<sequence>MAFSLPRPSSPLMPKDKFRSNIVVPIEAETCMSSQLPLTHSSPKKDTMSSFYVSSIALMTMSELRKMDTWASDSILERKSNFVSGNAQCLNSFSIEEDQSNTKVLLD</sequence>
<accession>A0A0N7L6Z5</accession>
<name>A0A0N7L6Z5_PLAHL</name>